<organism>
    <name type="scientific">Serpula lacrymans var. lacrymans (strain S7.9)</name>
    <name type="common">Dry rot fungus</name>
    <dbReference type="NCBI Taxonomy" id="578457"/>
    <lineage>
        <taxon>Eukaryota</taxon>
        <taxon>Fungi</taxon>
        <taxon>Dikarya</taxon>
        <taxon>Basidiomycota</taxon>
        <taxon>Agaricomycotina</taxon>
        <taxon>Agaricomycetes</taxon>
        <taxon>Agaricomycetidae</taxon>
        <taxon>Boletales</taxon>
        <taxon>Coniophorineae</taxon>
        <taxon>Serpulaceae</taxon>
        <taxon>Serpula</taxon>
    </lineage>
</organism>
<dbReference type="AlphaFoldDB" id="F8P1F5"/>
<dbReference type="EMBL" id="GL945436">
    <property type="protein sequence ID" value="EGO22984.1"/>
    <property type="molecule type" value="Genomic_DNA"/>
</dbReference>
<evidence type="ECO:0000313" key="2">
    <source>
        <dbReference type="EMBL" id="EGO22984.1"/>
    </source>
</evidence>
<name>F8P1F5_SERL9</name>
<dbReference type="HOGENOM" id="CLU_3051861_0_0_1"/>
<accession>F8P1F5</accession>
<reference evidence="2" key="1">
    <citation type="submission" date="2011-04" db="EMBL/GenBank/DDBJ databases">
        <title>Evolution of plant cell wall degrading machinery underlies the functional diversity of forest fungi.</title>
        <authorList>
            <consortium name="US DOE Joint Genome Institute (JGI-PGF)"/>
            <person name="Eastwood D.C."/>
            <person name="Floudas D."/>
            <person name="Binder M."/>
            <person name="Majcherczyk A."/>
            <person name="Schneider P."/>
            <person name="Aerts A."/>
            <person name="Asiegbu F.O."/>
            <person name="Baker S.E."/>
            <person name="Barry K."/>
            <person name="Bendiksby M."/>
            <person name="Blumentritt M."/>
            <person name="Coutinho P.M."/>
            <person name="Cullen D."/>
            <person name="Cullen D."/>
            <person name="Gathman A."/>
            <person name="Goodell B."/>
            <person name="Henrissat B."/>
            <person name="Ihrmark K."/>
            <person name="Kauserud H."/>
            <person name="Kohler A."/>
            <person name="LaButti K."/>
            <person name="Lapidus A."/>
            <person name="Lavin J.L."/>
            <person name="Lee Y.-H."/>
            <person name="Lindquist E."/>
            <person name="Lilly W."/>
            <person name="Lucas S."/>
            <person name="Morin E."/>
            <person name="Murat C."/>
            <person name="Oguiza J.A."/>
            <person name="Park J."/>
            <person name="Pisabarro A.G."/>
            <person name="Riley R."/>
            <person name="Rosling A."/>
            <person name="Salamov A."/>
            <person name="Schmidt O."/>
            <person name="Schmutz J."/>
            <person name="Skrede I."/>
            <person name="Stenlid J."/>
            <person name="Wiebenga A."/>
            <person name="Xie X."/>
            <person name="Kues U."/>
            <person name="Hibbett D.S."/>
            <person name="Hoffmeister D."/>
            <person name="Hogberg N."/>
            <person name="Martin F."/>
            <person name="Grigoriev I.V."/>
            <person name="Watkinson S.C."/>
        </authorList>
    </citation>
    <scope>NUCLEOTIDE SEQUENCE</scope>
    <source>
        <strain evidence="2">S7.9</strain>
    </source>
</reference>
<gene>
    <name evidence="2" type="ORF">SERLADRAFT_471583</name>
</gene>
<protein>
    <submittedName>
        <fullName evidence="2">Uncharacterized protein</fullName>
    </submittedName>
</protein>
<dbReference type="RefSeq" id="XP_007320224.1">
    <property type="nucleotide sequence ID" value="XM_007320162.1"/>
</dbReference>
<dbReference type="KEGG" id="sla:SERLADRAFT_471583"/>
<dbReference type="GeneID" id="18819979"/>
<sequence>MPSPSALDIHSHYQLRQSWYVVVKSVFPPLSSLGTYDDTEDVRKPRTSGRETVI</sequence>
<proteinExistence type="predicted"/>
<evidence type="ECO:0000256" key="1">
    <source>
        <dbReference type="SAM" id="MobiDB-lite"/>
    </source>
</evidence>
<dbReference type="Proteomes" id="UP000008064">
    <property type="component" value="Unassembled WGS sequence"/>
</dbReference>
<feature type="region of interest" description="Disordered" evidence="1">
    <location>
        <begin position="29"/>
        <end position="54"/>
    </location>
</feature>